<comment type="caution">
    <text evidence="1">The sequence shown here is derived from an EMBL/GenBank/DDBJ whole genome shotgun (WGS) entry which is preliminary data.</text>
</comment>
<evidence type="ECO:0000313" key="1">
    <source>
        <dbReference type="EMBL" id="TDQ55804.1"/>
    </source>
</evidence>
<dbReference type="AlphaFoldDB" id="A0A4R6V601"/>
<dbReference type="SUPFAM" id="SSF55331">
    <property type="entry name" value="Tautomerase/MIF"/>
    <property type="match status" value="1"/>
</dbReference>
<dbReference type="Proteomes" id="UP000295705">
    <property type="component" value="Unassembled WGS sequence"/>
</dbReference>
<name>A0A4R6V601_9PSEU</name>
<protein>
    <recommendedName>
        <fullName evidence="3">Tautomerase-like protein</fullName>
    </recommendedName>
</protein>
<reference evidence="1 2" key="1">
    <citation type="submission" date="2019-03" db="EMBL/GenBank/DDBJ databases">
        <title>Genomic Encyclopedia of Type Strains, Phase IV (KMG-IV): sequencing the most valuable type-strain genomes for metagenomic binning, comparative biology and taxonomic classification.</title>
        <authorList>
            <person name="Goeker M."/>
        </authorList>
    </citation>
    <scope>NUCLEOTIDE SEQUENCE [LARGE SCALE GENOMIC DNA]</scope>
    <source>
        <strain evidence="1 2">DSM 45775</strain>
    </source>
</reference>
<organism evidence="1 2">
    <name type="scientific">Actinomycetospora succinea</name>
    <dbReference type="NCBI Taxonomy" id="663603"/>
    <lineage>
        <taxon>Bacteria</taxon>
        <taxon>Bacillati</taxon>
        <taxon>Actinomycetota</taxon>
        <taxon>Actinomycetes</taxon>
        <taxon>Pseudonocardiales</taxon>
        <taxon>Pseudonocardiaceae</taxon>
        <taxon>Actinomycetospora</taxon>
    </lineage>
</organism>
<evidence type="ECO:0008006" key="3">
    <source>
        <dbReference type="Google" id="ProtNLM"/>
    </source>
</evidence>
<dbReference type="EMBL" id="SNYO01000005">
    <property type="protein sequence ID" value="TDQ55804.1"/>
    <property type="molecule type" value="Genomic_DNA"/>
</dbReference>
<gene>
    <name evidence="1" type="ORF">EV188_105201</name>
</gene>
<dbReference type="InterPro" id="IPR014347">
    <property type="entry name" value="Tautomerase/MIF_sf"/>
</dbReference>
<dbReference type="Gene3D" id="3.30.429.10">
    <property type="entry name" value="Macrophage Migration Inhibitory Factor"/>
    <property type="match status" value="1"/>
</dbReference>
<keyword evidence="2" id="KW-1185">Reference proteome</keyword>
<dbReference type="OrthoDB" id="277193at2"/>
<evidence type="ECO:0000313" key="2">
    <source>
        <dbReference type="Proteomes" id="UP000295705"/>
    </source>
</evidence>
<accession>A0A4R6V601</accession>
<proteinExistence type="predicted"/>
<sequence length="131" mass="14421">MPSLQLDAPRRYDVATKQLLAQCMGQVYARIMQVQPHIITVAIHDLGEGGVWRCTGDQPQEAALLMCDVRAGRSSETRAELAEALIAVCGDVGGLDQDSVKVEFTQHPGEDMYHRHLGGFNRDWTGDETTP</sequence>